<dbReference type="Pfam" id="PF00412">
    <property type="entry name" value="LIM"/>
    <property type="match status" value="2"/>
</dbReference>
<evidence type="ECO:0000259" key="6">
    <source>
        <dbReference type="PROSITE" id="PS50023"/>
    </source>
</evidence>
<dbReference type="PROSITE" id="PS51303">
    <property type="entry name" value="PET"/>
    <property type="match status" value="1"/>
</dbReference>
<dbReference type="CDD" id="cd09418">
    <property type="entry name" value="LIM2_Prickle"/>
    <property type="match status" value="1"/>
</dbReference>
<dbReference type="InterPro" id="IPR033723">
    <property type="entry name" value="PET_prickle"/>
</dbReference>
<dbReference type="SMART" id="SM00132">
    <property type="entry name" value="LIM"/>
    <property type="match status" value="3"/>
</dbReference>
<dbReference type="PANTHER" id="PTHR24211">
    <property type="entry name" value="LIM DOMAIN-CONTAINING PROTEIN"/>
    <property type="match status" value="1"/>
</dbReference>
<proteinExistence type="predicted"/>
<comment type="caution">
    <text evidence="8">The sequence shown here is derived from an EMBL/GenBank/DDBJ whole genome shotgun (WGS) entry which is preliminary data.</text>
</comment>
<dbReference type="AlphaFoldDB" id="A0A7I8W310"/>
<feature type="domain" description="LIM zinc-binding" evidence="6">
    <location>
        <begin position="219"/>
        <end position="279"/>
    </location>
</feature>
<dbReference type="InterPro" id="IPR001781">
    <property type="entry name" value="Znf_LIM"/>
</dbReference>
<evidence type="ECO:0000313" key="8">
    <source>
        <dbReference type="EMBL" id="CAD5122278.1"/>
    </source>
</evidence>
<evidence type="ECO:0000256" key="2">
    <source>
        <dbReference type="ARBA" id="ARBA00022737"/>
    </source>
</evidence>
<dbReference type="EMBL" id="CAJFCJ010000016">
    <property type="protein sequence ID" value="CAD5122278.1"/>
    <property type="molecule type" value="Genomic_DNA"/>
</dbReference>
<dbReference type="Gene3D" id="2.10.110.10">
    <property type="entry name" value="Cysteine Rich Protein"/>
    <property type="match status" value="3"/>
</dbReference>
<dbReference type="InterPro" id="IPR047120">
    <property type="entry name" value="Pk/Esn/Tes"/>
</dbReference>
<name>A0A7I8W310_9ANNE</name>
<keyword evidence="1 5" id="KW-0479">Metal-binding</keyword>
<dbReference type="FunFam" id="2.10.110.10:FF:000005">
    <property type="entry name" value="Testin isoform 1"/>
    <property type="match status" value="1"/>
</dbReference>
<evidence type="ECO:0000256" key="3">
    <source>
        <dbReference type="ARBA" id="ARBA00022833"/>
    </source>
</evidence>
<gene>
    <name evidence="8" type="ORF">DGYR_LOCUS10105</name>
</gene>
<keyword evidence="4 5" id="KW-0440">LIM domain</keyword>
<dbReference type="PROSITE" id="PS00478">
    <property type="entry name" value="LIM_DOMAIN_1"/>
    <property type="match status" value="1"/>
</dbReference>
<evidence type="ECO:0000259" key="7">
    <source>
        <dbReference type="PROSITE" id="PS51303"/>
    </source>
</evidence>
<dbReference type="Pfam" id="PF06297">
    <property type="entry name" value="PET"/>
    <property type="match status" value="1"/>
</dbReference>
<dbReference type="Proteomes" id="UP000549394">
    <property type="component" value="Unassembled WGS sequence"/>
</dbReference>
<keyword evidence="9" id="KW-1185">Reference proteome</keyword>
<evidence type="ECO:0000256" key="4">
    <source>
        <dbReference type="ARBA" id="ARBA00023038"/>
    </source>
</evidence>
<feature type="domain" description="PET" evidence="7">
    <location>
        <begin position="49"/>
        <end position="156"/>
    </location>
</feature>
<organism evidence="8 9">
    <name type="scientific">Dimorphilus gyrociliatus</name>
    <dbReference type="NCBI Taxonomy" id="2664684"/>
    <lineage>
        <taxon>Eukaryota</taxon>
        <taxon>Metazoa</taxon>
        <taxon>Spiralia</taxon>
        <taxon>Lophotrochozoa</taxon>
        <taxon>Annelida</taxon>
        <taxon>Polychaeta</taxon>
        <taxon>Polychaeta incertae sedis</taxon>
        <taxon>Dinophilidae</taxon>
        <taxon>Dimorphilus</taxon>
    </lineage>
</organism>
<dbReference type="InterPro" id="IPR010442">
    <property type="entry name" value="PET_domain"/>
</dbReference>
<dbReference type="PANTHER" id="PTHR24211:SF20">
    <property type="entry name" value="PROTEIN ESPINAS-RELATED"/>
    <property type="match status" value="1"/>
</dbReference>
<keyword evidence="3 5" id="KW-0862">Zinc</keyword>
<reference evidence="8 9" key="1">
    <citation type="submission" date="2020-08" db="EMBL/GenBank/DDBJ databases">
        <authorList>
            <person name="Hejnol A."/>
        </authorList>
    </citation>
    <scope>NUCLEOTIDE SEQUENCE [LARGE SCALE GENOMIC DNA]</scope>
</reference>
<dbReference type="PROSITE" id="PS50023">
    <property type="entry name" value="LIM_DOMAIN_2"/>
    <property type="match status" value="2"/>
</dbReference>
<dbReference type="CDD" id="cd09827">
    <property type="entry name" value="PET_Prickle"/>
    <property type="match status" value="1"/>
</dbReference>
<keyword evidence="2" id="KW-0677">Repeat</keyword>
<dbReference type="GO" id="GO:0008270">
    <property type="term" value="F:zinc ion binding"/>
    <property type="evidence" value="ECO:0007669"/>
    <property type="project" value="InterPro"/>
</dbReference>
<dbReference type="OrthoDB" id="10069167at2759"/>
<protein>
    <submittedName>
        <fullName evidence="8">DgyrCDS10721</fullName>
    </submittedName>
</protein>
<accession>A0A7I8W310</accession>
<dbReference type="CDD" id="cd09340">
    <property type="entry name" value="LIM1_Testin_like"/>
    <property type="match status" value="1"/>
</dbReference>
<sequence>MENTKLQGPYENKDNMKITVENCPGYESQDWRKICRHCQQHLRLHQTYEIIPPCHHSDDDSGCAVEEYAWVPAGLNLTQIQKYMSCLPDDKIPYVNSVGEKYRIKQLLFQLPPHDNEVRYCHELGEDEKRELRQFSSRRKKEALGRGNVQTVVSGTCHKCRRPFTPGDSAVVTSRAGPNALWHPACFTCSVCGELLVDLIYFWRGSLYCGRHHAETLKPRCAACDEIIFADECTEAEGRSWHMRHFCCHDCDKCLGGERYLMKDGTPYCCSCFQIKFSDHCETCRCPIAIEQGHMKYGTFHWHATPECFRCKSCKCSLLGKPFVGRADGIYCSSSCSAPIRAEDYFIISQENAMQHSVSEMRLKRTSSLGRSDFMQISRLSSMPDLSERKTVKFDVPEPDDCSSCSSSESEFDYSAYRPKISYVQSESFTQRPTKKKKHRKCIVS</sequence>
<feature type="domain" description="LIM zinc-binding" evidence="6">
    <location>
        <begin position="155"/>
        <end position="218"/>
    </location>
</feature>
<dbReference type="SUPFAM" id="SSF57716">
    <property type="entry name" value="Glucocorticoid receptor-like (DNA-binding domain)"/>
    <property type="match status" value="2"/>
</dbReference>
<evidence type="ECO:0000256" key="5">
    <source>
        <dbReference type="PROSITE-ProRule" id="PRU00125"/>
    </source>
</evidence>
<evidence type="ECO:0000256" key="1">
    <source>
        <dbReference type="ARBA" id="ARBA00022723"/>
    </source>
</evidence>
<evidence type="ECO:0000313" key="9">
    <source>
        <dbReference type="Proteomes" id="UP000549394"/>
    </source>
</evidence>
<dbReference type="InterPro" id="IPR033726">
    <property type="entry name" value="LIM2_prickle"/>
</dbReference>